<organism evidence="1 2">
    <name type="scientific">Aliiglaciecola lipolytica E3</name>
    <dbReference type="NCBI Taxonomy" id="1127673"/>
    <lineage>
        <taxon>Bacteria</taxon>
        <taxon>Pseudomonadati</taxon>
        <taxon>Pseudomonadota</taxon>
        <taxon>Gammaproteobacteria</taxon>
        <taxon>Alteromonadales</taxon>
        <taxon>Alteromonadaceae</taxon>
        <taxon>Aliiglaciecola</taxon>
    </lineage>
</organism>
<dbReference type="STRING" id="1127673.GLIP_2189"/>
<gene>
    <name evidence="1" type="ORF">GLIP_2189</name>
</gene>
<accession>K6Y9G7</accession>
<keyword evidence="2" id="KW-1185">Reference proteome</keyword>
<name>K6Y9G7_9ALTE</name>
<proteinExistence type="predicted"/>
<comment type="caution">
    <text evidence="1">The sequence shown here is derived from an EMBL/GenBank/DDBJ whole genome shotgun (WGS) entry which is preliminary data.</text>
</comment>
<dbReference type="RefSeq" id="WP_008844633.1">
    <property type="nucleotide sequence ID" value="NZ_BAEN01000041.1"/>
</dbReference>
<reference evidence="1 2" key="1">
    <citation type="journal article" date="2017" name="Antonie Van Leeuwenhoek">
        <title>Rhizobium rhizosphaerae sp. nov., a novel species isolated from rice rhizosphere.</title>
        <authorList>
            <person name="Zhao J.J."/>
            <person name="Zhang J."/>
            <person name="Zhang R.J."/>
            <person name="Zhang C.W."/>
            <person name="Yin H.Q."/>
            <person name="Zhang X.X."/>
        </authorList>
    </citation>
    <scope>NUCLEOTIDE SEQUENCE [LARGE SCALE GENOMIC DNA]</scope>
    <source>
        <strain evidence="1 2">E3</strain>
    </source>
</reference>
<dbReference type="EMBL" id="BAEN01000041">
    <property type="protein sequence ID" value="GAC14817.1"/>
    <property type="molecule type" value="Genomic_DNA"/>
</dbReference>
<dbReference type="AlphaFoldDB" id="K6Y9G7"/>
<evidence type="ECO:0000313" key="1">
    <source>
        <dbReference type="EMBL" id="GAC14817.1"/>
    </source>
</evidence>
<dbReference type="Proteomes" id="UP000006334">
    <property type="component" value="Unassembled WGS sequence"/>
</dbReference>
<sequence>MKSLIDVHVVLATPADLENWDELAEEAAERLNTILHLAYDLADEDIESSRLEKILHHIWENWHEDSYLLEIDDADLHDWVDHLLATWDDAEHDEDYEQNY</sequence>
<dbReference type="OrthoDB" id="6238772at2"/>
<dbReference type="eggNOG" id="ENOG5032ZRE">
    <property type="taxonomic scope" value="Bacteria"/>
</dbReference>
<evidence type="ECO:0000313" key="2">
    <source>
        <dbReference type="Proteomes" id="UP000006334"/>
    </source>
</evidence>
<protein>
    <submittedName>
        <fullName evidence="1">Uncharacterized protein</fullName>
    </submittedName>
</protein>